<name>A0ABQ2DGZ2_9BACI</name>
<dbReference type="RefSeq" id="WP_286191266.1">
    <property type="nucleotide sequence ID" value="NZ_BMPN01000002.1"/>
</dbReference>
<evidence type="ECO:0000313" key="2">
    <source>
        <dbReference type="Proteomes" id="UP000634435"/>
    </source>
</evidence>
<gene>
    <name evidence="1" type="ORF">GCM10007111_17000</name>
</gene>
<proteinExistence type="predicted"/>
<accession>A0ABQ2DGZ2</accession>
<keyword evidence="2" id="KW-1185">Reference proteome</keyword>
<dbReference type="EMBL" id="BMPN01000002">
    <property type="protein sequence ID" value="GGJ55293.1"/>
    <property type="molecule type" value="Genomic_DNA"/>
</dbReference>
<protein>
    <submittedName>
        <fullName evidence="1">Uncharacterized protein</fullName>
    </submittedName>
</protein>
<dbReference type="Proteomes" id="UP000634435">
    <property type="component" value="Unassembled WGS sequence"/>
</dbReference>
<comment type="caution">
    <text evidence="1">The sequence shown here is derived from an EMBL/GenBank/DDBJ whole genome shotgun (WGS) entry which is preliminary data.</text>
</comment>
<sequence>MTLLTKSKELVKPTTEEIKKQELIETLTKLVKAYADKKSK</sequence>
<reference evidence="2" key="1">
    <citation type="journal article" date="2019" name="Int. J. Syst. Evol. Microbiol.">
        <title>The Global Catalogue of Microorganisms (GCM) 10K type strain sequencing project: providing services to taxonomists for standard genome sequencing and annotation.</title>
        <authorList>
            <consortium name="The Broad Institute Genomics Platform"/>
            <consortium name="The Broad Institute Genome Sequencing Center for Infectious Disease"/>
            <person name="Wu L."/>
            <person name="Ma J."/>
        </authorList>
    </citation>
    <scope>NUCLEOTIDE SEQUENCE [LARGE SCALE GENOMIC DNA]</scope>
    <source>
        <strain evidence="2">JCM 30071</strain>
    </source>
</reference>
<organism evidence="1 2">
    <name type="scientific">Virgibacillus kapii</name>
    <dbReference type="NCBI Taxonomy" id="1638645"/>
    <lineage>
        <taxon>Bacteria</taxon>
        <taxon>Bacillati</taxon>
        <taxon>Bacillota</taxon>
        <taxon>Bacilli</taxon>
        <taxon>Bacillales</taxon>
        <taxon>Bacillaceae</taxon>
        <taxon>Virgibacillus</taxon>
    </lineage>
</organism>
<evidence type="ECO:0000313" key="1">
    <source>
        <dbReference type="EMBL" id="GGJ55293.1"/>
    </source>
</evidence>